<dbReference type="EMBL" id="FNBL01000001">
    <property type="protein sequence ID" value="SDE82383.1"/>
    <property type="molecule type" value="Genomic_DNA"/>
</dbReference>
<protein>
    <submittedName>
        <fullName evidence="3">Trans-2,3-dihydro-3-hydroxyanthranilate isomerase</fullName>
    </submittedName>
</protein>
<dbReference type="PIRSF" id="PIRSF016184">
    <property type="entry name" value="PhzC_PhzF"/>
    <property type="match status" value="1"/>
</dbReference>
<name>A0A1G7G2R4_9RHOB</name>
<accession>A0A1G7G2R4</accession>
<dbReference type="RefSeq" id="WP_074640450.1">
    <property type="nucleotide sequence ID" value="NZ_FNBL01000001.1"/>
</dbReference>
<dbReference type="Pfam" id="PF02567">
    <property type="entry name" value="PhzC-PhzF"/>
    <property type="match status" value="1"/>
</dbReference>
<dbReference type="InterPro" id="IPR003719">
    <property type="entry name" value="Phenazine_PhzF-like"/>
</dbReference>
<dbReference type="PANTHER" id="PTHR13774">
    <property type="entry name" value="PHENAZINE BIOSYNTHESIS PROTEIN"/>
    <property type="match status" value="1"/>
</dbReference>
<dbReference type="GO" id="GO:0005737">
    <property type="term" value="C:cytoplasm"/>
    <property type="evidence" value="ECO:0007669"/>
    <property type="project" value="TreeGrafter"/>
</dbReference>
<organism evidence="3 4">
    <name type="scientific">Celeribacter baekdonensis</name>
    <dbReference type="NCBI Taxonomy" id="875171"/>
    <lineage>
        <taxon>Bacteria</taxon>
        <taxon>Pseudomonadati</taxon>
        <taxon>Pseudomonadota</taxon>
        <taxon>Alphaproteobacteria</taxon>
        <taxon>Rhodobacterales</taxon>
        <taxon>Roseobacteraceae</taxon>
        <taxon>Celeribacter</taxon>
    </lineage>
</organism>
<keyword evidence="3" id="KW-0413">Isomerase</keyword>
<evidence type="ECO:0000256" key="2">
    <source>
        <dbReference type="PIRSR" id="PIRSR016184-1"/>
    </source>
</evidence>
<dbReference type="NCBIfam" id="TIGR00654">
    <property type="entry name" value="PhzF_family"/>
    <property type="match status" value="1"/>
</dbReference>
<dbReference type="Proteomes" id="UP000182284">
    <property type="component" value="Unassembled WGS sequence"/>
</dbReference>
<dbReference type="SUPFAM" id="SSF54506">
    <property type="entry name" value="Diaminopimelate epimerase-like"/>
    <property type="match status" value="1"/>
</dbReference>
<evidence type="ECO:0000313" key="3">
    <source>
        <dbReference type="EMBL" id="SDE82383.1"/>
    </source>
</evidence>
<comment type="similarity">
    <text evidence="1">Belongs to the PhzF family.</text>
</comment>
<dbReference type="PANTHER" id="PTHR13774:SF32">
    <property type="entry name" value="ANTISENSE-ENHANCING SEQUENCE 1"/>
    <property type="match status" value="1"/>
</dbReference>
<dbReference type="Gene3D" id="3.10.310.10">
    <property type="entry name" value="Diaminopimelate Epimerase, Chain A, domain 1"/>
    <property type="match status" value="2"/>
</dbReference>
<dbReference type="AlphaFoldDB" id="A0A1G7G2R4"/>
<evidence type="ECO:0000256" key="1">
    <source>
        <dbReference type="ARBA" id="ARBA00008270"/>
    </source>
</evidence>
<dbReference type="GO" id="GO:0016853">
    <property type="term" value="F:isomerase activity"/>
    <property type="evidence" value="ECO:0007669"/>
    <property type="project" value="UniProtKB-KW"/>
</dbReference>
<dbReference type="OrthoDB" id="9788221at2"/>
<evidence type="ECO:0000313" key="4">
    <source>
        <dbReference type="Proteomes" id="UP000182284"/>
    </source>
</evidence>
<gene>
    <name evidence="3" type="ORF">SAMN04488117_101359</name>
</gene>
<feature type="active site" evidence="2">
    <location>
        <position position="45"/>
    </location>
</feature>
<sequence>MTAYLTYDVFTDRPFGGNPLAVIPDAAHLPEDQLQKIAREFNYSETVFLLPPQDPGNTARLRIFTPTMEVPFAGHPTIGAAVALSELGHGPQMRLELPVGLIEAEARDGTAAFTASQPLDILAEPAPDLVARALGLMVSDLATSPVMASMGLAFTFVELTSRDALSRIAIDVAALRDGHARHPQGLDFAQAPYVRDGETIHMRMFAPLDNIPEDPATGSAAAALGRLLCEVEGRDLSLMIHQGEDMGRPSRISVTATPKAVTIEGHAVRVMQGRLCF</sequence>
<proteinExistence type="inferred from homology"/>
<reference evidence="3 4" key="1">
    <citation type="submission" date="2016-10" db="EMBL/GenBank/DDBJ databases">
        <authorList>
            <person name="de Groot N.N."/>
        </authorList>
    </citation>
    <scope>NUCLEOTIDE SEQUENCE [LARGE SCALE GENOMIC DNA]</scope>
    <source>
        <strain evidence="3 4">DSM 27375</strain>
    </source>
</reference>